<gene>
    <name evidence="1" type="ORF">CNR34_00114</name>
</gene>
<dbReference type="EMBL" id="MG018927">
    <property type="protein sequence ID" value="ATW58047.1"/>
    <property type="molecule type" value="Genomic_DNA"/>
</dbReference>
<accession>A0A2H4P7A6</accession>
<dbReference type="Proteomes" id="UP000241592">
    <property type="component" value="Segment"/>
</dbReference>
<name>A0A2H4P7A6_9CAUD</name>
<keyword evidence="2" id="KW-1185">Reference proteome</keyword>
<proteinExistence type="predicted"/>
<reference evidence="1 2" key="1">
    <citation type="submission" date="2017-09" db="EMBL/GenBank/DDBJ databases">
        <authorList>
            <person name="Ehlers B."/>
            <person name="Leendertz F.H."/>
        </authorList>
    </citation>
    <scope>NUCLEOTIDE SEQUENCE [LARGE SCALE GENOMIC DNA]</scope>
</reference>
<evidence type="ECO:0000313" key="1">
    <source>
        <dbReference type="EMBL" id="ATW58047.1"/>
    </source>
</evidence>
<organism evidence="1 2">
    <name type="scientific">Pseudomonas phage nickie</name>
    <dbReference type="NCBI Taxonomy" id="2048977"/>
    <lineage>
        <taxon>Viruses</taxon>
        <taxon>Duplodnaviria</taxon>
        <taxon>Heunggongvirae</taxon>
        <taxon>Uroviricota</taxon>
        <taxon>Caudoviricetes</taxon>
        <taxon>Nickievirus</taxon>
        <taxon>Nickievirus nickie</taxon>
    </lineage>
</organism>
<sequence>MIWPFTELKKLRDALAMANETNKQAVENFTSLHQTSVKQGKLIDKLSQELERKRMRLVACGVGAMANTRESAAQQRVKPDSPYYCASVGDVYSAVDREMKHREDLESALDRIADMVKGDDGQAWKEAEKFLSLHRSTKICVKCGSDMIPMHSEDKKLCSNGACGHEVLWTLAEGQHYQYKRNVEPFVEDRSNQQAELEPPRATLERL</sequence>
<evidence type="ECO:0000313" key="2">
    <source>
        <dbReference type="Proteomes" id="UP000241592"/>
    </source>
</evidence>
<protein>
    <submittedName>
        <fullName evidence="1">Uncharacterized protein</fullName>
    </submittedName>
</protein>